<dbReference type="GO" id="GO:0016301">
    <property type="term" value="F:kinase activity"/>
    <property type="evidence" value="ECO:0007669"/>
    <property type="project" value="UniProtKB-KW"/>
</dbReference>
<dbReference type="PANTHER" id="PTHR24421">
    <property type="entry name" value="NITRATE/NITRITE SENSOR PROTEIN NARX-RELATED"/>
    <property type="match status" value="1"/>
</dbReference>
<keyword evidence="5" id="KW-1185">Reference proteome</keyword>
<evidence type="ECO:0000256" key="1">
    <source>
        <dbReference type="ARBA" id="ARBA00022679"/>
    </source>
</evidence>
<gene>
    <name evidence="4" type="ORF">RCOM_2010850</name>
</gene>
<dbReference type="CDD" id="cd16917">
    <property type="entry name" value="HATPase_UhpB-NarQ-NarX-like"/>
    <property type="match status" value="1"/>
</dbReference>
<dbReference type="InterPro" id="IPR036890">
    <property type="entry name" value="HATPase_C_sf"/>
</dbReference>
<reference evidence="5" key="1">
    <citation type="journal article" date="2010" name="Nat. Biotechnol.">
        <title>Draft genome sequence of the oilseed species Ricinus communis.</title>
        <authorList>
            <person name="Chan A.P."/>
            <person name="Crabtree J."/>
            <person name="Zhao Q."/>
            <person name="Lorenzi H."/>
            <person name="Orvis J."/>
            <person name="Puiu D."/>
            <person name="Melake-Berhan A."/>
            <person name="Jones K.M."/>
            <person name="Redman J."/>
            <person name="Chen G."/>
            <person name="Cahoon E.B."/>
            <person name="Gedil M."/>
            <person name="Stanke M."/>
            <person name="Haas B.J."/>
            <person name="Wortman J.R."/>
            <person name="Fraser-Liggett C.M."/>
            <person name="Ravel J."/>
            <person name="Rabinowicz P.D."/>
        </authorList>
    </citation>
    <scope>NUCLEOTIDE SEQUENCE [LARGE SCALE GENOMIC DNA]</scope>
    <source>
        <strain evidence="5">cv. Hale</strain>
    </source>
</reference>
<dbReference type="InterPro" id="IPR003594">
    <property type="entry name" value="HATPase_dom"/>
</dbReference>
<protein>
    <recommendedName>
        <fullName evidence="3">Histidine kinase/HSP90-like ATPase domain-containing protein</fullName>
    </recommendedName>
</protein>
<evidence type="ECO:0000256" key="2">
    <source>
        <dbReference type="ARBA" id="ARBA00022777"/>
    </source>
</evidence>
<accession>B9TME1</accession>
<dbReference type="Proteomes" id="UP000008311">
    <property type="component" value="Unassembled WGS sequence"/>
</dbReference>
<evidence type="ECO:0000313" key="4">
    <source>
        <dbReference type="EMBL" id="EEF22973.1"/>
    </source>
</evidence>
<keyword evidence="2" id="KW-0418">Kinase</keyword>
<sequence>MKIDRVKNPLTETDPSREELEKALNFAEAVADEGRQQVFTLRSQEAFGGDVYVAVQSHTRELAEQYGMSFKVCAEGRQRLLKPEIAEQVCAIIREALNNACRHSGSDVVLVELCYGRASFVARIVDRGCGIAPEILAAGGKRGHWGMAGMRERAQQIGGTLSVSACKSGGTEVCLNTPASVAYPLLLRAA</sequence>
<dbReference type="EMBL" id="EQ988798">
    <property type="protein sequence ID" value="EEF22973.1"/>
    <property type="molecule type" value="Genomic_DNA"/>
</dbReference>
<keyword evidence="1" id="KW-0808">Transferase</keyword>
<dbReference type="Gene3D" id="3.30.565.10">
    <property type="entry name" value="Histidine kinase-like ATPase, C-terminal domain"/>
    <property type="match status" value="1"/>
</dbReference>
<proteinExistence type="predicted"/>
<dbReference type="InterPro" id="IPR050482">
    <property type="entry name" value="Sensor_HK_TwoCompSys"/>
</dbReference>
<dbReference type="PANTHER" id="PTHR24421:SF62">
    <property type="entry name" value="SENSORY TRANSDUCTION HISTIDINE KINASE"/>
    <property type="match status" value="1"/>
</dbReference>
<dbReference type="GO" id="GO:0000160">
    <property type="term" value="P:phosphorelay signal transduction system"/>
    <property type="evidence" value="ECO:0007669"/>
    <property type="project" value="UniProtKB-KW"/>
</dbReference>
<dbReference type="SMART" id="SM00387">
    <property type="entry name" value="HATPase_c"/>
    <property type="match status" value="1"/>
</dbReference>
<evidence type="ECO:0000313" key="5">
    <source>
        <dbReference type="Proteomes" id="UP000008311"/>
    </source>
</evidence>
<feature type="domain" description="Histidine kinase/HSP90-like ATPase" evidence="3">
    <location>
        <begin position="84"/>
        <end position="181"/>
    </location>
</feature>
<evidence type="ECO:0000259" key="3">
    <source>
        <dbReference type="SMART" id="SM00387"/>
    </source>
</evidence>
<name>B9TME1_RICCO</name>
<dbReference type="SUPFAM" id="SSF55874">
    <property type="entry name" value="ATPase domain of HSP90 chaperone/DNA topoisomerase II/histidine kinase"/>
    <property type="match status" value="1"/>
</dbReference>
<organism evidence="4 5">
    <name type="scientific">Ricinus communis</name>
    <name type="common">Castor bean</name>
    <dbReference type="NCBI Taxonomy" id="3988"/>
    <lineage>
        <taxon>Eukaryota</taxon>
        <taxon>Viridiplantae</taxon>
        <taxon>Streptophyta</taxon>
        <taxon>Embryophyta</taxon>
        <taxon>Tracheophyta</taxon>
        <taxon>Spermatophyta</taxon>
        <taxon>Magnoliopsida</taxon>
        <taxon>eudicotyledons</taxon>
        <taxon>Gunneridae</taxon>
        <taxon>Pentapetalae</taxon>
        <taxon>rosids</taxon>
        <taxon>fabids</taxon>
        <taxon>Malpighiales</taxon>
        <taxon>Euphorbiaceae</taxon>
        <taxon>Acalyphoideae</taxon>
        <taxon>Acalypheae</taxon>
        <taxon>Ricinus</taxon>
    </lineage>
</organism>
<dbReference type="InParanoid" id="B9TME1"/>
<dbReference type="STRING" id="3988.B9TME1"/>
<dbReference type="Pfam" id="PF02518">
    <property type="entry name" value="HATPase_c"/>
    <property type="match status" value="1"/>
</dbReference>
<dbReference type="AlphaFoldDB" id="B9TME1"/>